<dbReference type="Gene3D" id="2.40.128.130">
    <property type="entry name" value="Autotransporter beta-domain"/>
    <property type="match status" value="1"/>
</dbReference>
<evidence type="ECO:0000256" key="1">
    <source>
        <dbReference type="SAM" id="MobiDB-lite"/>
    </source>
</evidence>
<gene>
    <name evidence="4" type="ORF">H9850_08090</name>
</gene>
<keyword evidence="2" id="KW-1133">Transmembrane helix</keyword>
<dbReference type="InterPro" id="IPR005546">
    <property type="entry name" value="Autotransporte_beta"/>
</dbReference>
<proteinExistence type="predicted"/>
<dbReference type="Pfam" id="PF03797">
    <property type="entry name" value="Autotransporter"/>
    <property type="match status" value="1"/>
</dbReference>
<feature type="transmembrane region" description="Helical" evidence="2">
    <location>
        <begin position="21"/>
        <end position="40"/>
    </location>
</feature>
<protein>
    <submittedName>
        <fullName evidence="4">Autotransporter outer membrane beta-barrel domain-containing protein</fullName>
    </submittedName>
</protein>
<dbReference type="EMBL" id="DXEV01000161">
    <property type="protein sequence ID" value="HIX57413.1"/>
    <property type="molecule type" value="Genomic_DNA"/>
</dbReference>
<evidence type="ECO:0000259" key="3">
    <source>
        <dbReference type="PROSITE" id="PS51208"/>
    </source>
</evidence>
<dbReference type="PROSITE" id="PS51208">
    <property type="entry name" value="AUTOTRANSPORTER"/>
    <property type="match status" value="1"/>
</dbReference>
<keyword evidence="2" id="KW-0812">Transmembrane</keyword>
<organism evidence="4 5">
    <name type="scientific">Candidatus Anaerobiospirillum pullistercoris</name>
    <dbReference type="NCBI Taxonomy" id="2838452"/>
    <lineage>
        <taxon>Bacteria</taxon>
        <taxon>Pseudomonadati</taxon>
        <taxon>Pseudomonadota</taxon>
        <taxon>Gammaproteobacteria</taxon>
        <taxon>Aeromonadales</taxon>
        <taxon>Succinivibrionaceae</taxon>
        <taxon>Anaerobiospirillum</taxon>
    </lineage>
</organism>
<comment type="caution">
    <text evidence="4">The sequence shown here is derived from an EMBL/GenBank/DDBJ whole genome shotgun (WGS) entry which is preliminary data.</text>
</comment>
<reference evidence="4" key="1">
    <citation type="journal article" date="2021" name="PeerJ">
        <title>Extensive microbial diversity within the chicken gut microbiome revealed by metagenomics and culture.</title>
        <authorList>
            <person name="Gilroy R."/>
            <person name="Ravi A."/>
            <person name="Getino M."/>
            <person name="Pursley I."/>
            <person name="Horton D.L."/>
            <person name="Alikhan N.F."/>
            <person name="Baker D."/>
            <person name="Gharbi K."/>
            <person name="Hall N."/>
            <person name="Watson M."/>
            <person name="Adriaenssens E.M."/>
            <person name="Foster-Nyarko E."/>
            <person name="Jarju S."/>
            <person name="Secka A."/>
            <person name="Antonio M."/>
            <person name="Oren A."/>
            <person name="Chaudhuri R.R."/>
            <person name="La Ragione R."/>
            <person name="Hildebrand F."/>
            <person name="Pallen M.J."/>
        </authorList>
    </citation>
    <scope>NUCLEOTIDE SEQUENCE</scope>
    <source>
        <strain evidence="4">USASDec5-558</strain>
    </source>
</reference>
<feature type="region of interest" description="Disordered" evidence="1">
    <location>
        <begin position="680"/>
        <end position="726"/>
    </location>
</feature>
<reference evidence="4" key="2">
    <citation type="submission" date="2021-04" db="EMBL/GenBank/DDBJ databases">
        <authorList>
            <person name="Gilroy R."/>
        </authorList>
    </citation>
    <scope>NUCLEOTIDE SEQUENCE</scope>
    <source>
        <strain evidence="4">USASDec5-558</strain>
    </source>
</reference>
<dbReference type="SMART" id="SM00869">
    <property type="entry name" value="Autotransporter"/>
    <property type="match status" value="1"/>
</dbReference>
<sequence>MRHTNHALTFLRQHYRAVLKHAYALGIATVIVLSLGSATANTATTSTKVKDQDTANALLNNWKSEYQIQIDSERVNFQNSGFNITIASKNNFIKTTLSTGGTSYLYGPDSSIELNGENASFEIGNSGFLELHQFTLTKGTLTINNGSLKADLNMNGGTFSGSLTSLRLNYDGTKSKITFTQGGNFITSGFDPPSNKESSLDITVDPTSAQGSSRISIENGATVMLPKGNISLGSDLTVTGGTLNIGNDVNLTATSEKGALNIGSAGSAATLQVDSARLSSFITSGSQGKINLTNASSLLVSGDTAVDLGKGVTFDDSAITVSGSNFIASQAIKGSATTITAGKLDLNYSGDTSELNAITVSEDLSLNGGAKLKVNSLSVDSTGTGSQNSAAILVGAAANTATTTTTTTAIMCTAAVNATPRATGSYAELSVENLDLADKSLVASADPSAPASIVAINNISSNSSTRTGSISTFTTTNALPRANTPIELNDSDLVALQNSIIGVGVADVASLRSVFSTTDLTYFGTNGELDNTDNVKSILYLAQPVSLGADGYLISDSTATQDNKALRDKVGTNNVYIGENSAVAVHLSAANDQNQAAIHIDKENASAKGGGQNSKIVIVGGATAQDLQNLNLFSDKNDSDKVTAVKVAADGHDILVTTLSGRFSKVLKAGQSYSTVTLEKVGGSGGSQGGGTGSNPGSGGDGSTVLPPETSKPTHDATEDYIDDSVPNGEYNPVLDYTVLFDGSETTAETVARLGPYGGIAHSALAASNATYSSIATRMGLGAMRLDAEHLARNSHGAVLWLNPLYHSSSSDDWANEGQGYGVDVDLYGVALGADVALNPSWRIGALFNVGSGSVDGSGAGAAVDNDFDYYSLGTYSAFTTGAFTLVGDVSYTAVSNDVSATTPASSIGKVGADIDCSSFSFGLTSKFDFALGDLTLSPHVGMRYSHLAIDDYNVTGHETYASFSAQSMDIFSLPVGMMLATDIAAGDWQVQPALDLTITPYFGDTELKGDVSWTGVSIRSYQTVTEVLDDVTYGATLGIAASNGALSFGLSLSYTGSSNTDELGLQANARLSF</sequence>
<evidence type="ECO:0000256" key="2">
    <source>
        <dbReference type="SAM" id="Phobius"/>
    </source>
</evidence>
<feature type="compositionally biased region" description="Gly residues" evidence="1">
    <location>
        <begin position="682"/>
        <end position="702"/>
    </location>
</feature>
<name>A0A9D2B176_9GAMM</name>
<dbReference type="Proteomes" id="UP000886829">
    <property type="component" value="Unassembled WGS sequence"/>
</dbReference>
<dbReference type="AlphaFoldDB" id="A0A9D2B176"/>
<evidence type="ECO:0000313" key="4">
    <source>
        <dbReference type="EMBL" id="HIX57413.1"/>
    </source>
</evidence>
<dbReference type="InterPro" id="IPR036709">
    <property type="entry name" value="Autotransporte_beta_dom_sf"/>
</dbReference>
<keyword evidence="2" id="KW-0472">Membrane</keyword>
<accession>A0A9D2B176</accession>
<feature type="domain" description="Autotransporter" evidence="3">
    <location>
        <begin position="793"/>
        <end position="1074"/>
    </location>
</feature>
<evidence type="ECO:0000313" key="5">
    <source>
        <dbReference type="Proteomes" id="UP000886829"/>
    </source>
</evidence>
<dbReference type="SUPFAM" id="SSF103515">
    <property type="entry name" value="Autotransporter"/>
    <property type="match status" value="1"/>
</dbReference>